<evidence type="ECO:0000313" key="3">
    <source>
        <dbReference type="Proteomes" id="UP000584587"/>
    </source>
</evidence>
<dbReference type="EMBL" id="JAAVVK010000001">
    <property type="protein sequence ID" value="NKE38216.1"/>
    <property type="molecule type" value="Genomic_DNA"/>
</dbReference>
<evidence type="ECO:0000313" key="2">
    <source>
        <dbReference type="EMBL" id="NKE38216.1"/>
    </source>
</evidence>
<keyword evidence="3" id="KW-1185">Reference proteome</keyword>
<comment type="caution">
    <text evidence="2">The sequence shown here is derived from an EMBL/GenBank/DDBJ whole genome shotgun (WGS) entry which is preliminary data.</text>
</comment>
<sequence length="340" mass="39360">MEVKVTKTNFFIVSTILFIPLIAMMLSWFMIVYVFFTLKYYPIDINERLVMNQYYSHYQESKDNPLKYKVLVLGLDGILEEELNVKNSPDIMHKSLNAEATNYWDSVNRFALPDHFSKANVKAAVRGGSINWDASEYQYDSTSFFTSVLNQNANYKTSSIQLHYPDEILAINNLYIEPETLQKIDAKELAWDAAVGVNDAAGIYNLYLEMINAINMNQQLVFGFDTLSDEVAHFGWTVHSKKYQYSLWIQNQYVKGLQDLLAKRTAEFGEKWMFLLFTDHGRDKGLDGQHHQLDSKSLKAWFYTNQPQSQIEQWINKPTDSNQRGLIDIKNVVTGYLGQN</sequence>
<feature type="transmembrane region" description="Helical" evidence="1">
    <location>
        <begin position="12"/>
        <end position="36"/>
    </location>
</feature>
<keyword evidence="1" id="KW-0472">Membrane</keyword>
<dbReference type="AlphaFoldDB" id="A0A846U043"/>
<keyword evidence="1" id="KW-1133">Transmembrane helix</keyword>
<protein>
    <submittedName>
        <fullName evidence="2">Uncharacterized protein</fullName>
    </submittedName>
</protein>
<accession>A0A846U043</accession>
<proteinExistence type="predicted"/>
<dbReference type="RefSeq" id="WP_168104694.1">
    <property type="nucleotide sequence ID" value="NZ_CP051215.1"/>
</dbReference>
<keyword evidence="1" id="KW-0812">Transmembrane</keyword>
<evidence type="ECO:0000256" key="1">
    <source>
        <dbReference type="SAM" id="Phobius"/>
    </source>
</evidence>
<reference evidence="2 3" key="1">
    <citation type="submission" date="2020-04" db="EMBL/GenBank/DDBJ databases">
        <title>Complete genome sequence of Spiroplasma platyhelix ATCC 51748, an insect isolate.</title>
        <authorList>
            <person name="Green E.A."/>
            <person name="Klassen J.L."/>
        </authorList>
    </citation>
    <scope>NUCLEOTIDE SEQUENCE [LARGE SCALE GENOMIC DNA]</scope>
    <source>
        <strain evidence="2 3">PALS-1</strain>
    </source>
</reference>
<organism evidence="2 3">
    <name type="scientific">Spiroplasma platyhelix PALS-1</name>
    <dbReference type="NCBI Taxonomy" id="1276218"/>
    <lineage>
        <taxon>Bacteria</taxon>
        <taxon>Bacillati</taxon>
        <taxon>Mycoplasmatota</taxon>
        <taxon>Mollicutes</taxon>
        <taxon>Entomoplasmatales</taxon>
        <taxon>Spiroplasmataceae</taxon>
        <taxon>Spiroplasma</taxon>
    </lineage>
</organism>
<name>A0A846U043_9MOLU</name>
<dbReference type="Proteomes" id="UP000584587">
    <property type="component" value="Unassembled WGS sequence"/>
</dbReference>
<gene>
    <name evidence="2" type="ORF">HER12_00380</name>
</gene>